<reference evidence="2 3" key="1">
    <citation type="submission" date="2016-03" db="EMBL/GenBank/DDBJ databases">
        <authorList>
            <person name="Ploux O."/>
        </authorList>
    </citation>
    <scope>NUCLEOTIDE SEQUENCE [LARGE SCALE GENOMIC DNA]</scope>
    <source>
        <strain evidence="2 3">R0</strain>
    </source>
</reference>
<protein>
    <recommendedName>
        <fullName evidence="4">Lipoprotein</fullName>
    </recommendedName>
</protein>
<keyword evidence="3" id="KW-1185">Reference proteome</keyword>
<dbReference type="PROSITE" id="PS51257">
    <property type="entry name" value="PROKAR_LIPOPROTEIN"/>
    <property type="match status" value="1"/>
</dbReference>
<accession>A0A150WEG5</accession>
<feature type="compositionally biased region" description="Pro residues" evidence="1">
    <location>
        <begin position="348"/>
        <end position="358"/>
    </location>
</feature>
<feature type="compositionally biased region" description="Polar residues" evidence="1">
    <location>
        <begin position="176"/>
        <end position="186"/>
    </location>
</feature>
<evidence type="ECO:0000256" key="1">
    <source>
        <dbReference type="SAM" id="MobiDB-lite"/>
    </source>
</evidence>
<feature type="region of interest" description="Disordered" evidence="1">
    <location>
        <begin position="165"/>
        <end position="191"/>
    </location>
</feature>
<dbReference type="EMBL" id="LUKE01000006">
    <property type="protein sequence ID" value="KYG61487.1"/>
    <property type="molecule type" value="Genomic_DNA"/>
</dbReference>
<evidence type="ECO:0008006" key="4">
    <source>
        <dbReference type="Google" id="ProtNLM"/>
    </source>
</evidence>
<evidence type="ECO:0000313" key="2">
    <source>
        <dbReference type="EMBL" id="KYG61487.1"/>
    </source>
</evidence>
<organism evidence="2 3">
    <name type="scientific">Bdellovibrio bacteriovorus</name>
    <dbReference type="NCBI Taxonomy" id="959"/>
    <lineage>
        <taxon>Bacteria</taxon>
        <taxon>Pseudomonadati</taxon>
        <taxon>Bdellovibrionota</taxon>
        <taxon>Bdellovibrionia</taxon>
        <taxon>Bdellovibrionales</taxon>
        <taxon>Pseudobdellovibrionaceae</taxon>
        <taxon>Bdellovibrio</taxon>
    </lineage>
</organism>
<gene>
    <name evidence="2" type="ORF">AZI86_17395</name>
</gene>
<sequence length="358" mass="38986">MLKYLVTALVAMSFVGCSFDKGGGDNIKAQKAKDDAETKAIFDPLVGNYEGQMRFNGTLYDVELAIGYVTQTESGKTDEKGQPITRIVPRATLKRNNPVGVDVTFDVIYDPAAPQLELINVESTKSANGGGAAPATLGPNDIHSIFFDQKGISLAAKTFVGSIKNDGPTPRGTISLRPSSTEQSAPDENPDQAYYNRLRKVYEPLVGKYVGNSVLDGKSQEYSLTINMRIDTSQDLEIPVLYGLFVRTDDPTQNSALNLGFTYRTNTQQFRIDGTPRNFGNTSYKATITGKIVKNAFTGSWTSTRGFEGNLLLKKVGPNGEVINEPVQDEEKCFEPAAAKWPTLPEKGPIPTPRPKCP</sequence>
<dbReference type="OrthoDB" id="9342518at2"/>
<evidence type="ECO:0000313" key="3">
    <source>
        <dbReference type="Proteomes" id="UP000075320"/>
    </source>
</evidence>
<dbReference type="AlphaFoldDB" id="A0A150WEG5"/>
<dbReference type="Proteomes" id="UP000075320">
    <property type="component" value="Unassembled WGS sequence"/>
</dbReference>
<comment type="caution">
    <text evidence="2">The sequence shown here is derived from an EMBL/GenBank/DDBJ whole genome shotgun (WGS) entry which is preliminary data.</text>
</comment>
<name>A0A150WEG5_BDEBC</name>
<dbReference type="RefSeq" id="WP_061836569.1">
    <property type="nucleotide sequence ID" value="NZ_LUKE01000006.1"/>
</dbReference>
<proteinExistence type="predicted"/>
<feature type="region of interest" description="Disordered" evidence="1">
    <location>
        <begin position="336"/>
        <end position="358"/>
    </location>
</feature>